<reference evidence="2 3" key="1">
    <citation type="submission" date="2024-02" db="EMBL/GenBank/DDBJ databases">
        <title>De novo assembly and annotation of 12 fungi associated with fruit tree decline syndrome in Ontario, Canada.</title>
        <authorList>
            <person name="Sulman M."/>
            <person name="Ellouze W."/>
            <person name="Ilyukhin E."/>
        </authorList>
    </citation>
    <scope>NUCLEOTIDE SEQUENCE [LARGE SCALE GENOMIC DNA]</scope>
    <source>
        <strain evidence="2 3">M1-105</strain>
    </source>
</reference>
<sequence length="105" mass="11104">MAGAGKRRAKAAAAASSCGEPSSEGKSQSQSQSPGAQRPSPEHSSESRSSPQSLPRFDGNADPQAPGSTLDIHRNLNDTLGIQACNINYPRLELQHIISYPSFLE</sequence>
<feature type="compositionally biased region" description="Basic residues" evidence="1">
    <location>
        <begin position="1"/>
        <end position="10"/>
    </location>
</feature>
<name>A0ABR3TFF0_9PEZI</name>
<proteinExistence type="predicted"/>
<protein>
    <submittedName>
        <fullName evidence="2">Protein argonaute</fullName>
    </submittedName>
</protein>
<feature type="region of interest" description="Disordered" evidence="1">
    <location>
        <begin position="1"/>
        <end position="72"/>
    </location>
</feature>
<gene>
    <name evidence="2" type="primary">ago1_2</name>
    <name evidence="2" type="ORF">SLS56_000068</name>
</gene>
<organism evidence="2 3">
    <name type="scientific">Neofusicoccum ribis</name>
    <dbReference type="NCBI Taxonomy" id="45134"/>
    <lineage>
        <taxon>Eukaryota</taxon>
        <taxon>Fungi</taxon>
        <taxon>Dikarya</taxon>
        <taxon>Ascomycota</taxon>
        <taxon>Pezizomycotina</taxon>
        <taxon>Dothideomycetes</taxon>
        <taxon>Dothideomycetes incertae sedis</taxon>
        <taxon>Botryosphaeriales</taxon>
        <taxon>Botryosphaeriaceae</taxon>
        <taxon>Neofusicoccum</taxon>
    </lineage>
</organism>
<dbReference type="Proteomes" id="UP001521116">
    <property type="component" value="Unassembled WGS sequence"/>
</dbReference>
<evidence type="ECO:0000256" key="1">
    <source>
        <dbReference type="SAM" id="MobiDB-lite"/>
    </source>
</evidence>
<accession>A0ABR3TFF0</accession>
<evidence type="ECO:0000313" key="2">
    <source>
        <dbReference type="EMBL" id="KAL1638260.1"/>
    </source>
</evidence>
<comment type="caution">
    <text evidence="2">The sequence shown here is derived from an EMBL/GenBank/DDBJ whole genome shotgun (WGS) entry which is preliminary data.</text>
</comment>
<keyword evidence="3" id="KW-1185">Reference proteome</keyword>
<evidence type="ECO:0000313" key="3">
    <source>
        <dbReference type="Proteomes" id="UP001521116"/>
    </source>
</evidence>
<feature type="compositionally biased region" description="Low complexity" evidence="1">
    <location>
        <begin position="11"/>
        <end position="39"/>
    </location>
</feature>
<dbReference type="EMBL" id="JAJVDC020000001">
    <property type="protein sequence ID" value="KAL1638260.1"/>
    <property type="molecule type" value="Genomic_DNA"/>
</dbReference>